<proteinExistence type="predicted"/>
<name>A0ABR1XDP0_9PEZI</name>
<evidence type="ECO:0000313" key="3">
    <source>
        <dbReference type="Proteomes" id="UP001433268"/>
    </source>
</evidence>
<protein>
    <submittedName>
        <fullName evidence="2">Uncharacterized protein</fullName>
    </submittedName>
</protein>
<accession>A0ABR1XDP0</accession>
<gene>
    <name evidence="2" type="ORF">PG997_001426</name>
</gene>
<dbReference type="EMBL" id="JAQQWN010000002">
    <property type="protein sequence ID" value="KAK8094741.1"/>
    <property type="molecule type" value="Genomic_DNA"/>
</dbReference>
<dbReference type="RefSeq" id="XP_066675514.1">
    <property type="nucleotide sequence ID" value="XM_066805741.1"/>
</dbReference>
<sequence length="92" mass="10433">MDAWLGATIHLHPLPSFVFAANSWLRGRSRRSSRSTSRGSATYANSRAHPALRRQGLELGLQLLLIHEVHPKRIRERLLAPRVPLLRPLGNR</sequence>
<evidence type="ECO:0000313" key="2">
    <source>
        <dbReference type="EMBL" id="KAK8094741.1"/>
    </source>
</evidence>
<feature type="region of interest" description="Disordered" evidence="1">
    <location>
        <begin position="27"/>
        <end position="47"/>
    </location>
</feature>
<dbReference type="Proteomes" id="UP001433268">
    <property type="component" value="Unassembled WGS sequence"/>
</dbReference>
<keyword evidence="3" id="KW-1185">Reference proteome</keyword>
<organism evidence="2 3">
    <name type="scientific">Apiospora hydei</name>
    <dbReference type="NCBI Taxonomy" id="1337664"/>
    <lineage>
        <taxon>Eukaryota</taxon>
        <taxon>Fungi</taxon>
        <taxon>Dikarya</taxon>
        <taxon>Ascomycota</taxon>
        <taxon>Pezizomycotina</taxon>
        <taxon>Sordariomycetes</taxon>
        <taxon>Xylariomycetidae</taxon>
        <taxon>Amphisphaeriales</taxon>
        <taxon>Apiosporaceae</taxon>
        <taxon>Apiospora</taxon>
    </lineage>
</organism>
<comment type="caution">
    <text evidence="2">The sequence shown here is derived from an EMBL/GenBank/DDBJ whole genome shotgun (WGS) entry which is preliminary data.</text>
</comment>
<reference evidence="2 3" key="1">
    <citation type="submission" date="2023-01" db="EMBL/GenBank/DDBJ databases">
        <title>Analysis of 21 Apiospora genomes using comparative genomics revels a genus with tremendous synthesis potential of carbohydrate active enzymes and secondary metabolites.</title>
        <authorList>
            <person name="Sorensen T."/>
        </authorList>
    </citation>
    <scope>NUCLEOTIDE SEQUENCE [LARGE SCALE GENOMIC DNA]</scope>
    <source>
        <strain evidence="2 3">CBS 114990</strain>
    </source>
</reference>
<evidence type="ECO:0000256" key="1">
    <source>
        <dbReference type="SAM" id="MobiDB-lite"/>
    </source>
</evidence>
<dbReference type="GeneID" id="92038801"/>